<dbReference type="Pfam" id="PF20644">
    <property type="entry name" value="Rrn7_cyclin_N"/>
    <property type="match status" value="1"/>
</dbReference>
<dbReference type="GO" id="GO:0042790">
    <property type="term" value="P:nucleolar large rRNA transcription by RNA polymerase I"/>
    <property type="evidence" value="ECO:0007669"/>
    <property type="project" value="TreeGrafter"/>
</dbReference>
<keyword evidence="7" id="KW-0238">DNA-binding</keyword>
<feature type="region of interest" description="Disordered" evidence="10">
    <location>
        <begin position="167"/>
        <end position="190"/>
    </location>
</feature>
<evidence type="ECO:0000313" key="13">
    <source>
        <dbReference type="EMBL" id="OBZ70396.1"/>
    </source>
</evidence>
<protein>
    <submittedName>
        <fullName evidence="13">RNA polymerase I-specific transcription initiation factor rrn7</fullName>
    </submittedName>
</protein>
<evidence type="ECO:0000256" key="1">
    <source>
        <dbReference type="ARBA" id="ARBA00004604"/>
    </source>
</evidence>
<dbReference type="AlphaFoldDB" id="A0A1C7M1V4"/>
<dbReference type="GO" id="GO:0008270">
    <property type="term" value="F:zinc ion binding"/>
    <property type="evidence" value="ECO:0007669"/>
    <property type="project" value="UniProtKB-KW"/>
</dbReference>
<feature type="domain" description="Rrn7/TAF1B C-terminal cyclin" evidence="12">
    <location>
        <begin position="264"/>
        <end position="439"/>
    </location>
</feature>
<evidence type="ECO:0000256" key="10">
    <source>
        <dbReference type="SAM" id="MobiDB-lite"/>
    </source>
</evidence>
<dbReference type="Proteomes" id="UP000092993">
    <property type="component" value="Unassembled WGS sequence"/>
</dbReference>
<comment type="caution">
    <text evidence="13">The sequence shown here is derived from an EMBL/GenBank/DDBJ whole genome shotgun (WGS) entry which is preliminary data.</text>
</comment>
<dbReference type="InterPro" id="IPR048538">
    <property type="entry name" value="Rrn7_cyclin_C"/>
</dbReference>
<evidence type="ECO:0000313" key="14">
    <source>
        <dbReference type="Proteomes" id="UP000092993"/>
    </source>
</evidence>
<feature type="region of interest" description="Disordered" evidence="10">
    <location>
        <begin position="101"/>
        <end position="137"/>
    </location>
</feature>
<evidence type="ECO:0000256" key="4">
    <source>
        <dbReference type="ARBA" id="ARBA00022771"/>
    </source>
</evidence>
<keyword evidence="9" id="KW-0539">Nucleus</keyword>
<dbReference type="InterPro" id="IPR048540">
    <property type="entry name" value="Rrn7_cyclin_N"/>
</dbReference>
<gene>
    <name evidence="13" type="primary">rrn7</name>
    <name evidence="13" type="ORF">A0H81_10000</name>
</gene>
<dbReference type="PANTHER" id="PTHR31576">
    <property type="entry name" value="TATA BOX-BINDING PROTEIN-ASSOCIATED FACTOR RNA POLYMERASE I SUBUNIT B"/>
    <property type="match status" value="1"/>
</dbReference>
<keyword evidence="6" id="KW-0805">Transcription regulation</keyword>
<dbReference type="STRING" id="5627.A0A1C7M1V4"/>
<name>A0A1C7M1V4_GRIFR</name>
<evidence type="ECO:0000256" key="8">
    <source>
        <dbReference type="ARBA" id="ARBA00023163"/>
    </source>
</evidence>
<dbReference type="EMBL" id="LUGG01000014">
    <property type="protein sequence ID" value="OBZ70396.1"/>
    <property type="molecule type" value="Genomic_DNA"/>
</dbReference>
<dbReference type="OrthoDB" id="428577at2759"/>
<keyword evidence="5" id="KW-0862">Zinc</keyword>
<evidence type="ECO:0000256" key="2">
    <source>
        <dbReference type="ARBA" id="ARBA00006899"/>
    </source>
</evidence>
<keyword evidence="3" id="KW-0479">Metal-binding</keyword>
<keyword evidence="4" id="KW-0863">Zinc-finger</keyword>
<evidence type="ECO:0000256" key="6">
    <source>
        <dbReference type="ARBA" id="ARBA00023015"/>
    </source>
</evidence>
<evidence type="ECO:0000259" key="11">
    <source>
        <dbReference type="Pfam" id="PF20644"/>
    </source>
</evidence>
<dbReference type="Pfam" id="PF20645">
    <property type="entry name" value="Rrn7_cyclin_C"/>
    <property type="match status" value="1"/>
</dbReference>
<sequence>MPMRATFFRNETTEVTELGPHAVRKRALKSGRKRKLKLSKADPMLYHGERARYHYFECMQLVLRMQVSSLIKLWGLPSEFETVCRDIWALHLALLPSPPPAEPLNHAKDEAGDQAQDILSPPPDDTPPGENHDNTFKDEDDIEDAMSEYSSSSSGEEDAEMADLMRENSEISSSSGEEESDQAQPRVKGTRRKRLYRKYDAPASNIAVLILACWTLRLPVMYMDFVRLIEAYELPYLDPVRLLPVSLTRHLTKHTTHALSPHHAPTPIHLHRLCARLAKLLNSSYGVHMPELNAAPVLWRAVRSLCGTPTLYMLAKKLARVISIPLSLHRSLVPALTRAKTRDSSWHKHDDAIPEVAIAAAVIIVLKMVYGLDGKPRQPSQKDDPACALPRLSEYLLALRECEQAATSKEELFSATSQWSVLDMTEPMIDQYLQFCEKALLPEKTK</sequence>
<feature type="domain" description="Rrn7/TAF1B N-terminal cyclin" evidence="11">
    <location>
        <begin position="158"/>
        <end position="244"/>
    </location>
</feature>
<dbReference type="InterPro" id="IPR033599">
    <property type="entry name" value="TAF1B/Rrn7"/>
</dbReference>
<keyword evidence="14" id="KW-1185">Reference proteome</keyword>
<comment type="similarity">
    <text evidence="2">Belongs to the RRN7/TAF1B family.</text>
</comment>
<dbReference type="PANTHER" id="PTHR31576:SF2">
    <property type="entry name" value="TATA BOX-BINDING PROTEIN-ASSOCIATED FACTOR RNA POLYMERASE I SUBUNIT B"/>
    <property type="match status" value="1"/>
</dbReference>
<accession>A0A1C7M1V4</accession>
<dbReference type="GO" id="GO:0070860">
    <property type="term" value="C:RNA polymerase I core factor complex"/>
    <property type="evidence" value="ECO:0007669"/>
    <property type="project" value="InterPro"/>
</dbReference>
<organism evidence="13 14">
    <name type="scientific">Grifola frondosa</name>
    <name type="common">Maitake</name>
    <name type="synonym">Polyporus frondosus</name>
    <dbReference type="NCBI Taxonomy" id="5627"/>
    <lineage>
        <taxon>Eukaryota</taxon>
        <taxon>Fungi</taxon>
        <taxon>Dikarya</taxon>
        <taxon>Basidiomycota</taxon>
        <taxon>Agaricomycotina</taxon>
        <taxon>Agaricomycetes</taxon>
        <taxon>Polyporales</taxon>
        <taxon>Grifolaceae</taxon>
        <taxon>Grifola</taxon>
    </lineage>
</organism>
<keyword evidence="13" id="KW-0648">Protein biosynthesis</keyword>
<reference evidence="13 14" key="1">
    <citation type="submission" date="2016-03" db="EMBL/GenBank/DDBJ databases">
        <title>Whole genome sequencing of Grifola frondosa 9006-11.</title>
        <authorList>
            <person name="Min B."/>
            <person name="Park H."/>
            <person name="Kim J.-G."/>
            <person name="Cho H."/>
            <person name="Oh Y.-L."/>
            <person name="Kong W.-S."/>
            <person name="Choi I.-G."/>
        </authorList>
    </citation>
    <scope>NUCLEOTIDE SEQUENCE [LARGE SCALE GENOMIC DNA]</scope>
    <source>
        <strain evidence="13 14">9006-11</strain>
    </source>
</reference>
<dbReference type="GO" id="GO:0001164">
    <property type="term" value="F:RNA polymerase I core promoter sequence-specific DNA binding"/>
    <property type="evidence" value="ECO:0007669"/>
    <property type="project" value="InterPro"/>
</dbReference>
<evidence type="ECO:0000256" key="7">
    <source>
        <dbReference type="ARBA" id="ARBA00023125"/>
    </source>
</evidence>
<comment type="subcellular location">
    <subcellularLocation>
        <location evidence="1">Nucleus</location>
        <location evidence="1">Nucleolus</location>
    </subcellularLocation>
</comment>
<evidence type="ECO:0000256" key="9">
    <source>
        <dbReference type="ARBA" id="ARBA00023242"/>
    </source>
</evidence>
<keyword evidence="8" id="KW-0804">Transcription</keyword>
<dbReference type="OMA" id="IYLACIT"/>
<evidence type="ECO:0000259" key="12">
    <source>
        <dbReference type="Pfam" id="PF20645"/>
    </source>
</evidence>
<dbReference type="GO" id="GO:0003743">
    <property type="term" value="F:translation initiation factor activity"/>
    <property type="evidence" value="ECO:0007669"/>
    <property type="project" value="UniProtKB-KW"/>
</dbReference>
<evidence type="ECO:0000256" key="3">
    <source>
        <dbReference type="ARBA" id="ARBA00022723"/>
    </source>
</evidence>
<keyword evidence="13" id="KW-0396">Initiation factor</keyword>
<proteinExistence type="inferred from homology"/>
<evidence type="ECO:0000256" key="5">
    <source>
        <dbReference type="ARBA" id="ARBA00022833"/>
    </source>
</evidence>